<dbReference type="Gene3D" id="3.10.50.40">
    <property type="match status" value="1"/>
</dbReference>
<evidence type="ECO:0000256" key="5">
    <source>
        <dbReference type="ARBA" id="ARBA00023110"/>
    </source>
</evidence>
<sequence length="293" mass="33671">MRRLFSEPLIQFMVLGLVLFVAVELVAPDQLYSNDRKQIIVDDTALTQYMQFQAKSFTPDNAEQKFASLAPAEQNRLAQDYVRDQVLYREALALGLEKNDEIIRRRLIQKMEFIAKGFVEDAKPPSESDLNAFFAANRSDYIDEAAISFTHIYLPHHKESATKAAAEAETLLPRLNKNKTTANEASEYGKRFHFNRSYQVRTKTLISSHFGESFAKAAFSLKPADHWQGPIISQYGAHLLWVNASMPSRLPELSEVAPIVLQDYRRYQQGESKRLAYEKLRQTYKVTWNRGEN</sequence>
<comment type="caution">
    <text evidence="10">The sequence shown here is derived from an EMBL/GenBank/DDBJ whole genome shotgun (WGS) entry which is preliminary data.</text>
</comment>
<reference evidence="10 11" key="1">
    <citation type="journal article" date="2016" name="Front. Microbiol.">
        <title>Comparative Genomic Analysis Reveals a Diverse Repertoire of Genes Involved in Prokaryote-Eukaryote Interactions within the Pseudovibrio Genus.</title>
        <authorList>
            <person name="Romano S."/>
            <person name="Fernandez-Guerra A."/>
            <person name="Reen F.J."/>
            <person name="Glockner F.O."/>
            <person name="Crowley S.P."/>
            <person name="O'Sullivan O."/>
            <person name="Cotter P.D."/>
            <person name="Adams C."/>
            <person name="Dobson A.D."/>
            <person name="O'Gara F."/>
        </authorList>
    </citation>
    <scope>NUCLEOTIDE SEQUENCE [LARGE SCALE GENOMIC DNA]</scope>
    <source>
        <strain evidence="10 11">Ad2</strain>
    </source>
</reference>
<feature type="domain" description="PpiC" evidence="9">
    <location>
        <begin position="144"/>
        <end position="244"/>
    </location>
</feature>
<evidence type="ECO:0000313" key="11">
    <source>
        <dbReference type="Proteomes" id="UP000076577"/>
    </source>
</evidence>
<dbReference type="PATRIC" id="fig|989403.3.peg.2788"/>
<proteinExistence type="inferred from homology"/>
<evidence type="ECO:0000256" key="1">
    <source>
        <dbReference type="ARBA" id="ARBA00000971"/>
    </source>
</evidence>
<dbReference type="PANTHER" id="PTHR47245">
    <property type="entry name" value="PEPTIDYLPROLYL ISOMERASE"/>
    <property type="match status" value="1"/>
</dbReference>
<organism evidence="10 11">
    <name type="scientific">Pseudovibrio axinellae</name>
    <dbReference type="NCBI Taxonomy" id="989403"/>
    <lineage>
        <taxon>Bacteria</taxon>
        <taxon>Pseudomonadati</taxon>
        <taxon>Pseudomonadota</taxon>
        <taxon>Alphaproteobacteria</taxon>
        <taxon>Hyphomicrobiales</taxon>
        <taxon>Stappiaceae</taxon>
        <taxon>Pseudovibrio</taxon>
    </lineage>
</organism>
<name>A0A165Y2V5_9HYPH</name>
<dbReference type="InterPro" id="IPR000297">
    <property type="entry name" value="PPIase_PpiC"/>
</dbReference>
<evidence type="ECO:0000256" key="8">
    <source>
        <dbReference type="PROSITE-ProRule" id="PRU00278"/>
    </source>
</evidence>
<dbReference type="EC" id="5.2.1.8" evidence="3"/>
<keyword evidence="5 8" id="KW-0697">Rotamase</keyword>
<dbReference type="PROSITE" id="PS50198">
    <property type="entry name" value="PPIC_PPIASE_2"/>
    <property type="match status" value="1"/>
</dbReference>
<evidence type="ECO:0000313" key="10">
    <source>
        <dbReference type="EMBL" id="KZL18382.1"/>
    </source>
</evidence>
<evidence type="ECO:0000259" key="9">
    <source>
        <dbReference type="PROSITE" id="PS50198"/>
    </source>
</evidence>
<accession>A0A165Y2V5</accession>
<evidence type="ECO:0000256" key="2">
    <source>
        <dbReference type="ARBA" id="ARBA00007656"/>
    </source>
</evidence>
<dbReference type="SUPFAM" id="SSF54534">
    <property type="entry name" value="FKBP-like"/>
    <property type="match status" value="1"/>
</dbReference>
<dbReference type="InterPro" id="IPR050245">
    <property type="entry name" value="PrsA_foldase"/>
</dbReference>
<keyword evidence="11" id="KW-1185">Reference proteome</keyword>
<dbReference type="InterPro" id="IPR046357">
    <property type="entry name" value="PPIase_dom_sf"/>
</dbReference>
<dbReference type="GO" id="GO:0003755">
    <property type="term" value="F:peptidyl-prolyl cis-trans isomerase activity"/>
    <property type="evidence" value="ECO:0007669"/>
    <property type="project" value="UniProtKB-KW"/>
</dbReference>
<dbReference type="Pfam" id="PF13145">
    <property type="entry name" value="Rotamase_2"/>
    <property type="match status" value="1"/>
</dbReference>
<dbReference type="Proteomes" id="UP000076577">
    <property type="component" value="Unassembled WGS sequence"/>
</dbReference>
<dbReference type="RefSeq" id="WP_082825637.1">
    <property type="nucleotide sequence ID" value="NZ_FOFM01000017.1"/>
</dbReference>
<dbReference type="OrthoDB" id="196786at2"/>
<evidence type="ECO:0000256" key="6">
    <source>
        <dbReference type="ARBA" id="ARBA00030642"/>
    </source>
</evidence>
<keyword evidence="8" id="KW-0413">Isomerase</keyword>
<dbReference type="PANTHER" id="PTHR47245:SF2">
    <property type="entry name" value="PEPTIDYL-PROLYL CIS-TRANS ISOMERASE HP_0175-RELATED"/>
    <property type="match status" value="1"/>
</dbReference>
<evidence type="ECO:0000256" key="7">
    <source>
        <dbReference type="ARBA" id="ARBA00031484"/>
    </source>
</evidence>
<comment type="catalytic activity">
    <reaction evidence="1">
        <text>[protein]-peptidylproline (omega=180) = [protein]-peptidylproline (omega=0)</text>
        <dbReference type="Rhea" id="RHEA:16237"/>
        <dbReference type="Rhea" id="RHEA-COMP:10747"/>
        <dbReference type="Rhea" id="RHEA-COMP:10748"/>
        <dbReference type="ChEBI" id="CHEBI:83833"/>
        <dbReference type="ChEBI" id="CHEBI:83834"/>
        <dbReference type="EC" id="5.2.1.8"/>
    </reaction>
</comment>
<dbReference type="AlphaFoldDB" id="A0A165Y2V5"/>
<dbReference type="STRING" id="989403.SAMN05421798_11736"/>
<dbReference type="EMBL" id="LMCB01000022">
    <property type="protein sequence ID" value="KZL18382.1"/>
    <property type="molecule type" value="Genomic_DNA"/>
</dbReference>
<evidence type="ECO:0000256" key="4">
    <source>
        <dbReference type="ARBA" id="ARBA00018370"/>
    </source>
</evidence>
<gene>
    <name evidence="10" type="ORF">PsAD2_02606</name>
</gene>
<evidence type="ECO:0000256" key="3">
    <source>
        <dbReference type="ARBA" id="ARBA00013194"/>
    </source>
</evidence>
<comment type="similarity">
    <text evidence="2">Belongs to the PpiC/parvulin rotamase family.</text>
</comment>
<protein>
    <recommendedName>
        <fullName evidence="4">Parvulin-like PPIase</fullName>
        <ecNumber evidence="3">5.2.1.8</ecNumber>
    </recommendedName>
    <alternativeName>
        <fullName evidence="6">Peptidyl-prolyl cis-trans isomerase plp</fullName>
    </alternativeName>
    <alternativeName>
        <fullName evidence="7">Rotamase plp</fullName>
    </alternativeName>
</protein>